<organism evidence="1 2">
    <name type="scientific">Pistacia atlantica</name>
    <dbReference type="NCBI Taxonomy" id="434234"/>
    <lineage>
        <taxon>Eukaryota</taxon>
        <taxon>Viridiplantae</taxon>
        <taxon>Streptophyta</taxon>
        <taxon>Embryophyta</taxon>
        <taxon>Tracheophyta</taxon>
        <taxon>Spermatophyta</taxon>
        <taxon>Magnoliopsida</taxon>
        <taxon>eudicotyledons</taxon>
        <taxon>Gunneridae</taxon>
        <taxon>Pentapetalae</taxon>
        <taxon>rosids</taxon>
        <taxon>malvids</taxon>
        <taxon>Sapindales</taxon>
        <taxon>Anacardiaceae</taxon>
        <taxon>Pistacia</taxon>
    </lineage>
</organism>
<name>A0ACC1BLA3_9ROSI</name>
<comment type="caution">
    <text evidence="1">The sequence shown here is derived from an EMBL/GenBank/DDBJ whole genome shotgun (WGS) entry which is preliminary data.</text>
</comment>
<sequence>MSLGLKGNDFVGSTKGPLKGKIAAECLKKLAEETAEKHEKFGDDKEDRKKGEVDYEEICSMKYESDVDSGSLFSSIGEHVFDSKNISTVTLTTSDDQSVSTKSSGSRHVSGAVFSEIMNPQGRFRINHE</sequence>
<dbReference type="Proteomes" id="UP001164250">
    <property type="component" value="Chromosome 4"/>
</dbReference>
<accession>A0ACC1BLA3</accession>
<evidence type="ECO:0000313" key="2">
    <source>
        <dbReference type="Proteomes" id="UP001164250"/>
    </source>
</evidence>
<proteinExistence type="predicted"/>
<evidence type="ECO:0000313" key="1">
    <source>
        <dbReference type="EMBL" id="KAJ0099702.1"/>
    </source>
</evidence>
<dbReference type="EMBL" id="CM047900">
    <property type="protein sequence ID" value="KAJ0099702.1"/>
    <property type="molecule type" value="Genomic_DNA"/>
</dbReference>
<protein>
    <submittedName>
        <fullName evidence="1">Uncharacterized protein</fullName>
    </submittedName>
</protein>
<gene>
    <name evidence="1" type="ORF">Patl1_21684</name>
</gene>
<reference evidence="2" key="1">
    <citation type="journal article" date="2023" name="G3 (Bethesda)">
        <title>Genome assembly and association tests identify interacting loci associated with vigor, precocity, and sex in interspecific pistachio rootstocks.</title>
        <authorList>
            <person name="Palmer W."/>
            <person name="Jacygrad E."/>
            <person name="Sagayaradj S."/>
            <person name="Cavanaugh K."/>
            <person name="Han R."/>
            <person name="Bertier L."/>
            <person name="Beede B."/>
            <person name="Kafkas S."/>
            <person name="Golino D."/>
            <person name="Preece J."/>
            <person name="Michelmore R."/>
        </authorList>
    </citation>
    <scope>NUCLEOTIDE SEQUENCE [LARGE SCALE GENOMIC DNA]</scope>
</reference>
<keyword evidence="2" id="KW-1185">Reference proteome</keyword>